<dbReference type="EC" id="6.3.4.4" evidence="8 10"/>
<name>A0A8E6B7Q6_9BACT</name>
<feature type="binding site" evidence="8">
    <location>
        <begin position="336"/>
        <end position="338"/>
    </location>
    <ligand>
        <name>GTP</name>
        <dbReference type="ChEBI" id="CHEBI:37565"/>
    </ligand>
</feature>
<keyword evidence="4 8" id="KW-0547">Nucleotide-binding</keyword>
<dbReference type="InterPro" id="IPR027417">
    <property type="entry name" value="P-loop_NTPase"/>
</dbReference>
<feature type="binding site" evidence="8">
    <location>
        <begin position="40"/>
        <end position="42"/>
    </location>
    <ligand>
        <name>GTP</name>
        <dbReference type="ChEBI" id="CHEBI:37565"/>
    </ligand>
</feature>
<keyword evidence="6 8" id="KW-0460">Magnesium</keyword>
<dbReference type="InterPro" id="IPR042109">
    <property type="entry name" value="Adenylosuccinate_synth_dom1"/>
</dbReference>
<dbReference type="InterPro" id="IPR033128">
    <property type="entry name" value="Adenylosuccin_syn_Lys_AS"/>
</dbReference>
<dbReference type="PROSITE" id="PS00513">
    <property type="entry name" value="ADENYLOSUCCIN_SYN_2"/>
    <property type="match status" value="1"/>
</dbReference>
<dbReference type="AlphaFoldDB" id="A0A8E6B7Q6"/>
<evidence type="ECO:0000256" key="3">
    <source>
        <dbReference type="ARBA" id="ARBA00022723"/>
    </source>
</evidence>
<evidence type="ECO:0000256" key="10">
    <source>
        <dbReference type="RuleBase" id="RU000520"/>
    </source>
</evidence>
<dbReference type="InterPro" id="IPR001114">
    <property type="entry name" value="Adenylosuccinate_synthetase"/>
</dbReference>
<dbReference type="PROSITE" id="PS01266">
    <property type="entry name" value="ADENYLOSUCCIN_SYN_1"/>
    <property type="match status" value="1"/>
</dbReference>
<dbReference type="GO" id="GO:0004019">
    <property type="term" value="F:adenylosuccinate synthase activity"/>
    <property type="evidence" value="ECO:0007669"/>
    <property type="project" value="UniProtKB-UniRule"/>
</dbReference>
<sequence length="431" mass="47667">MPGTCVVGLQWGDEAKGKIVDLLSDSHDLVVRYNGGANAGHTIVWGNRTFKLSLLPTGILKPNILSVIGNGVVIYPPRLLEEIQQLHTAGIPVGKNLCISNHAHVIFPYHMEEERCSEKESAAAIGTTGRGIGPCYQDKANRACGIRLGDLYYPDYLKERLNHIVPRKNKLISALAECTGVEPKLFTVEGILEEYLAYAEQLRPYVQDTVHLLHNQLDAGKKILFEAAQGSLLDVDHGTYPYVTSSNTLPSSIWSGSGVSVRNVDRIIGIVKAYTSRVGRGAFPTELNDELGNRIRTVGREFGTVTGRPRRVGWLDAVALRYTSMLAGVDEITVMLLDVLSGIPELKICTGYQSGNQRIDQFPGDSFLLETCQPIYETLPGWSEDLSKIRKWKELPINAQKYVQRIGELLHKKVSYVSIGPDREQTLKPDC</sequence>
<feature type="binding site" evidence="8">
    <location>
        <position position="40"/>
    </location>
    <ligand>
        <name>Mg(2+)</name>
        <dbReference type="ChEBI" id="CHEBI:18420"/>
    </ligand>
</feature>
<dbReference type="GO" id="GO:0000287">
    <property type="term" value="F:magnesium ion binding"/>
    <property type="evidence" value="ECO:0007669"/>
    <property type="project" value="UniProtKB-UniRule"/>
</dbReference>
<dbReference type="Proteomes" id="UP000676194">
    <property type="component" value="Chromosome"/>
</dbReference>
<comment type="cofactor">
    <cofactor evidence="8">
        <name>Mg(2+)</name>
        <dbReference type="ChEBI" id="CHEBI:18420"/>
    </cofactor>
    <text evidence="8">Binds 1 Mg(2+) ion per subunit.</text>
</comment>
<evidence type="ECO:0000256" key="1">
    <source>
        <dbReference type="ARBA" id="ARBA00011738"/>
    </source>
</evidence>
<evidence type="ECO:0000313" key="12">
    <source>
        <dbReference type="Proteomes" id="UP000676194"/>
    </source>
</evidence>
<feature type="binding site" description="in other chain" evidence="8">
    <location>
        <begin position="13"/>
        <end position="16"/>
    </location>
    <ligand>
        <name>IMP</name>
        <dbReference type="ChEBI" id="CHEBI:58053"/>
        <note>ligand shared between dimeric partners</note>
    </ligand>
</feature>
<dbReference type="GO" id="GO:0046040">
    <property type="term" value="P:IMP metabolic process"/>
    <property type="evidence" value="ECO:0007669"/>
    <property type="project" value="TreeGrafter"/>
</dbReference>
<comment type="function">
    <text evidence="8">Plays an important role in the de novo pathway of purine nucleotide biosynthesis. Catalyzes the first committed step in the biosynthesis of AMP from IMP.</text>
</comment>
<organism evidence="11 12">
    <name type="scientific">Telmatocola sphagniphila</name>
    <dbReference type="NCBI Taxonomy" id="1123043"/>
    <lineage>
        <taxon>Bacteria</taxon>
        <taxon>Pseudomonadati</taxon>
        <taxon>Planctomycetota</taxon>
        <taxon>Planctomycetia</taxon>
        <taxon>Gemmatales</taxon>
        <taxon>Gemmataceae</taxon>
    </lineage>
</organism>
<feature type="binding site" evidence="8">
    <location>
        <position position="142"/>
    </location>
    <ligand>
        <name>IMP</name>
        <dbReference type="ChEBI" id="CHEBI:58053"/>
        <note>ligand shared between dimeric partners</note>
    </ligand>
</feature>
<dbReference type="SUPFAM" id="SSF52540">
    <property type="entry name" value="P-loop containing nucleoside triphosphate hydrolases"/>
    <property type="match status" value="1"/>
</dbReference>
<dbReference type="Gene3D" id="1.10.300.10">
    <property type="entry name" value="Adenylosuccinate Synthetase, subunit A, domain 2"/>
    <property type="match status" value="1"/>
</dbReference>
<dbReference type="HAMAP" id="MF_00011">
    <property type="entry name" value="Adenylosucc_synth"/>
    <property type="match status" value="1"/>
</dbReference>
<dbReference type="Gene3D" id="3.90.170.10">
    <property type="entry name" value="Adenylosuccinate Synthetase, subunit A, domain 3"/>
    <property type="match status" value="1"/>
</dbReference>
<evidence type="ECO:0000256" key="5">
    <source>
        <dbReference type="ARBA" id="ARBA00022755"/>
    </source>
</evidence>
<dbReference type="NCBIfam" id="NF002223">
    <property type="entry name" value="PRK01117.1"/>
    <property type="match status" value="1"/>
</dbReference>
<comment type="similarity">
    <text evidence="8 10">Belongs to the adenylosuccinate synthetase family.</text>
</comment>
<feature type="binding site" description="in other chain" evidence="8">
    <location>
        <begin position="38"/>
        <end position="41"/>
    </location>
    <ligand>
        <name>IMP</name>
        <dbReference type="ChEBI" id="CHEBI:58053"/>
        <note>ligand shared between dimeric partners</note>
    </ligand>
</feature>
<dbReference type="InterPro" id="IPR042111">
    <property type="entry name" value="Adenylosuccinate_synth_dom3"/>
</dbReference>
<dbReference type="KEGG" id="tsph:KIH39_05835"/>
<evidence type="ECO:0000256" key="7">
    <source>
        <dbReference type="ARBA" id="ARBA00023134"/>
    </source>
</evidence>
<keyword evidence="2 8" id="KW-0436">Ligase</keyword>
<accession>A0A8E6B7Q6</accession>
<evidence type="ECO:0000313" key="11">
    <source>
        <dbReference type="EMBL" id="QVL33432.1"/>
    </source>
</evidence>
<dbReference type="CDD" id="cd03108">
    <property type="entry name" value="AdSS"/>
    <property type="match status" value="1"/>
</dbReference>
<comment type="subcellular location">
    <subcellularLocation>
        <location evidence="8">Cytoplasm</location>
    </subcellularLocation>
</comment>
<evidence type="ECO:0000256" key="8">
    <source>
        <dbReference type="HAMAP-Rule" id="MF_00011"/>
    </source>
</evidence>
<feature type="binding site" evidence="8">
    <location>
        <begin position="418"/>
        <end position="420"/>
    </location>
    <ligand>
        <name>GTP</name>
        <dbReference type="ChEBI" id="CHEBI:37565"/>
    </ligand>
</feature>
<keyword evidence="8" id="KW-0963">Cytoplasm</keyword>
<dbReference type="FunFam" id="3.90.170.10:FF:000001">
    <property type="entry name" value="Adenylosuccinate synthetase"/>
    <property type="match status" value="1"/>
</dbReference>
<feature type="binding site" evidence="8">
    <location>
        <begin position="12"/>
        <end position="18"/>
    </location>
    <ligand>
        <name>GTP</name>
        <dbReference type="ChEBI" id="CHEBI:37565"/>
    </ligand>
</feature>
<feature type="binding site" description="in other chain" evidence="8">
    <location>
        <position position="229"/>
    </location>
    <ligand>
        <name>IMP</name>
        <dbReference type="ChEBI" id="CHEBI:58053"/>
        <note>ligand shared between dimeric partners</note>
    </ligand>
</feature>
<keyword evidence="5 8" id="KW-0658">Purine biosynthesis</keyword>
<evidence type="ECO:0000256" key="2">
    <source>
        <dbReference type="ARBA" id="ARBA00022598"/>
    </source>
</evidence>
<dbReference type="InterPro" id="IPR042110">
    <property type="entry name" value="Adenylosuccinate_synth_dom2"/>
</dbReference>
<feature type="binding site" evidence="8">
    <location>
        <position position="13"/>
    </location>
    <ligand>
        <name>Mg(2+)</name>
        <dbReference type="ChEBI" id="CHEBI:18420"/>
    </ligand>
</feature>
<dbReference type="RefSeq" id="WP_213498321.1">
    <property type="nucleotide sequence ID" value="NZ_CP074694.1"/>
</dbReference>
<dbReference type="EMBL" id="CP074694">
    <property type="protein sequence ID" value="QVL33432.1"/>
    <property type="molecule type" value="Genomic_DNA"/>
</dbReference>
<dbReference type="FunFam" id="1.10.300.10:FF:000001">
    <property type="entry name" value="Adenylosuccinate synthetase"/>
    <property type="match status" value="1"/>
</dbReference>
<dbReference type="PANTHER" id="PTHR11846:SF0">
    <property type="entry name" value="ADENYLOSUCCINATE SYNTHETASE"/>
    <property type="match status" value="1"/>
</dbReference>
<evidence type="ECO:0000256" key="4">
    <source>
        <dbReference type="ARBA" id="ARBA00022741"/>
    </source>
</evidence>
<feature type="active site" evidence="9">
    <location>
        <position position="139"/>
    </location>
</feature>
<feature type="binding site" description="in other chain" evidence="8">
    <location>
        <position position="128"/>
    </location>
    <ligand>
        <name>IMP</name>
        <dbReference type="ChEBI" id="CHEBI:58053"/>
        <note>ligand shared between dimeric partners</note>
    </ligand>
</feature>
<feature type="active site" description="Proton acceptor" evidence="8">
    <location>
        <position position="13"/>
    </location>
</feature>
<dbReference type="GO" id="GO:0044208">
    <property type="term" value="P:'de novo' AMP biosynthetic process"/>
    <property type="evidence" value="ECO:0007669"/>
    <property type="project" value="UniProtKB-UniRule"/>
</dbReference>
<proteinExistence type="inferred from homology"/>
<comment type="catalytic activity">
    <reaction evidence="8 10">
        <text>IMP + L-aspartate + GTP = N(6)-(1,2-dicarboxyethyl)-AMP + GDP + phosphate + 2 H(+)</text>
        <dbReference type="Rhea" id="RHEA:15753"/>
        <dbReference type="ChEBI" id="CHEBI:15378"/>
        <dbReference type="ChEBI" id="CHEBI:29991"/>
        <dbReference type="ChEBI" id="CHEBI:37565"/>
        <dbReference type="ChEBI" id="CHEBI:43474"/>
        <dbReference type="ChEBI" id="CHEBI:57567"/>
        <dbReference type="ChEBI" id="CHEBI:58053"/>
        <dbReference type="ChEBI" id="CHEBI:58189"/>
        <dbReference type="EC" id="6.3.4.4"/>
    </reaction>
</comment>
<dbReference type="Gene3D" id="3.40.440.10">
    <property type="entry name" value="Adenylosuccinate Synthetase, subunit A, domain 1"/>
    <property type="match status" value="1"/>
</dbReference>
<dbReference type="UniPathway" id="UPA00075">
    <property type="reaction ID" value="UER00335"/>
</dbReference>
<feature type="binding site" description="in other chain" evidence="8">
    <location>
        <position position="244"/>
    </location>
    <ligand>
        <name>IMP</name>
        <dbReference type="ChEBI" id="CHEBI:58053"/>
        <note>ligand shared between dimeric partners</note>
    </ligand>
</feature>
<dbReference type="Pfam" id="PF00709">
    <property type="entry name" value="Adenylsucc_synt"/>
    <property type="match status" value="1"/>
</dbReference>
<dbReference type="NCBIfam" id="TIGR00184">
    <property type="entry name" value="purA"/>
    <property type="match status" value="1"/>
</dbReference>
<keyword evidence="12" id="KW-1185">Reference proteome</keyword>
<dbReference type="PANTHER" id="PTHR11846">
    <property type="entry name" value="ADENYLOSUCCINATE SYNTHETASE"/>
    <property type="match status" value="1"/>
</dbReference>
<comment type="pathway">
    <text evidence="8 10">Purine metabolism; AMP biosynthesis via de novo pathway; AMP from IMP: step 1/2.</text>
</comment>
<comment type="subunit">
    <text evidence="1 8">Homodimer.</text>
</comment>
<evidence type="ECO:0000256" key="9">
    <source>
        <dbReference type="PROSITE-ProRule" id="PRU10134"/>
    </source>
</evidence>
<evidence type="ECO:0000256" key="6">
    <source>
        <dbReference type="ARBA" id="ARBA00022842"/>
    </source>
</evidence>
<feature type="binding site" evidence="8">
    <location>
        <position position="310"/>
    </location>
    <ligand>
        <name>GTP</name>
        <dbReference type="ChEBI" id="CHEBI:37565"/>
    </ligand>
</feature>
<keyword evidence="7 8" id="KW-0342">GTP-binding</keyword>
<dbReference type="GO" id="GO:0005525">
    <property type="term" value="F:GTP binding"/>
    <property type="evidence" value="ECO:0007669"/>
    <property type="project" value="UniProtKB-UniRule"/>
</dbReference>
<feature type="binding site" description="in other chain" evidence="8">
    <location>
        <position position="308"/>
    </location>
    <ligand>
        <name>IMP</name>
        <dbReference type="ChEBI" id="CHEBI:58053"/>
        <note>ligand shared between dimeric partners</note>
    </ligand>
</feature>
<keyword evidence="3 8" id="KW-0479">Metal-binding</keyword>
<dbReference type="SMART" id="SM00788">
    <property type="entry name" value="Adenylsucc_synt"/>
    <property type="match status" value="1"/>
</dbReference>
<reference evidence="11" key="1">
    <citation type="submission" date="2021-05" db="EMBL/GenBank/DDBJ databases">
        <title>Complete genome sequence of the cellulolytic planctomycete Telmatocola sphagniphila SP2T and characterization of the first cellulase from planctomycetes.</title>
        <authorList>
            <person name="Rakitin A.L."/>
            <person name="Beletsky A.V."/>
            <person name="Naumoff D.G."/>
            <person name="Kulichevskaya I.S."/>
            <person name="Mardanov A.V."/>
            <person name="Ravin N.V."/>
            <person name="Dedysh S.N."/>
        </authorList>
    </citation>
    <scope>NUCLEOTIDE SEQUENCE</scope>
    <source>
        <strain evidence="11">SP2T</strain>
    </source>
</reference>
<protein>
    <recommendedName>
        <fullName evidence="8 10">Adenylosuccinate synthetase</fullName>
        <shortName evidence="8">AMPSase</shortName>
        <shortName evidence="8">AdSS</shortName>
        <ecNumber evidence="8 10">6.3.4.4</ecNumber>
    </recommendedName>
    <alternativeName>
        <fullName evidence="8">IMP--aspartate ligase</fullName>
    </alternativeName>
</protein>
<feature type="binding site" evidence="8">
    <location>
        <begin position="304"/>
        <end position="310"/>
    </location>
    <ligand>
        <name>substrate</name>
    </ligand>
</feature>
<dbReference type="GO" id="GO:0005737">
    <property type="term" value="C:cytoplasm"/>
    <property type="evidence" value="ECO:0007669"/>
    <property type="project" value="UniProtKB-SubCell"/>
</dbReference>
<feature type="active site" description="Proton donor" evidence="8">
    <location>
        <position position="41"/>
    </location>
</feature>
<dbReference type="InterPro" id="IPR018220">
    <property type="entry name" value="Adenylosuccin_syn_GTP-bd"/>
</dbReference>
<gene>
    <name evidence="8" type="primary">purA</name>
    <name evidence="11" type="ORF">KIH39_05835</name>
</gene>